<dbReference type="Proteomes" id="UP001189429">
    <property type="component" value="Unassembled WGS sequence"/>
</dbReference>
<evidence type="ECO:0008006" key="4">
    <source>
        <dbReference type="Google" id="ProtNLM"/>
    </source>
</evidence>
<accession>A0ABN9Y6J8</accession>
<reference evidence="2" key="1">
    <citation type="submission" date="2023-10" db="EMBL/GenBank/DDBJ databases">
        <authorList>
            <person name="Chen Y."/>
            <person name="Shah S."/>
            <person name="Dougan E. K."/>
            <person name="Thang M."/>
            <person name="Chan C."/>
        </authorList>
    </citation>
    <scope>NUCLEOTIDE SEQUENCE [LARGE SCALE GENOMIC DNA]</scope>
</reference>
<dbReference type="InterPro" id="IPR029033">
    <property type="entry name" value="His_PPase_superfam"/>
</dbReference>
<feature type="region of interest" description="Disordered" evidence="1">
    <location>
        <begin position="126"/>
        <end position="177"/>
    </location>
</feature>
<dbReference type="EMBL" id="CAUYUJ010021687">
    <property type="protein sequence ID" value="CAK0906425.1"/>
    <property type="molecule type" value="Genomic_DNA"/>
</dbReference>
<feature type="region of interest" description="Disordered" evidence="1">
    <location>
        <begin position="216"/>
        <end position="272"/>
    </location>
</feature>
<sequence length="373" mass="40274">MESDNFSMPIINTWRLNERHYGGLQGLNKAETAEKHGDKQVKIWRRSYDIPPPTISTSDPRHPCNDPLYRHVPAEALPGAESLKMTVDRVLPFLNDTILPCVMAGKSVLVAAHGTEFPAGHLQVPGGHVRGGGAGAQHPDRSAPGVRAGLPAEGRQQVLPHGPGGGGGEGGRRRQPGQGEVIAGRACIGLEHGAVCGARPPASLASRPWETLAAPGPSRCLRGGRPFSGPRVEDGRRFALPPGEGRRVRPPSHTFPARRAARGRARTGGWKSEACEGPGWPLRHRAPRFPPVVVFAPSPANRTRRAPSQGRCRRRRERSLVPACAVGVAQDCCPVFARPGRTLFLDQNLDFLCDRPRWRGFCRSPPIVAPHSL</sequence>
<dbReference type="SUPFAM" id="SSF53254">
    <property type="entry name" value="Phosphoglycerate mutase-like"/>
    <property type="match status" value="1"/>
</dbReference>
<protein>
    <recommendedName>
        <fullName evidence="4">Phosphoglycerate mutase (2,3-diphosphoglycerate-dependent)</fullName>
    </recommendedName>
</protein>
<evidence type="ECO:0000313" key="2">
    <source>
        <dbReference type="EMBL" id="CAK0906425.1"/>
    </source>
</evidence>
<proteinExistence type="predicted"/>
<name>A0ABN9Y6J8_9DINO</name>
<comment type="caution">
    <text evidence="2">The sequence shown here is derived from an EMBL/GenBank/DDBJ whole genome shotgun (WGS) entry which is preliminary data.</text>
</comment>
<evidence type="ECO:0000313" key="3">
    <source>
        <dbReference type="Proteomes" id="UP001189429"/>
    </source>
</evidence>
<organism evidence="2 3">
    <name type="scientific">Prorocentrum cordatum</name>
    <dbReference type="NCBI Taxonomy" id="2364126"/>
    <lineage>
        <taxon>Eukaryota</taxon>
        <taxon>Sar</taxon>
        <taxon>Alveolata</taxon>
        <taxon>Dinophyceae</taxon>
        <taxon>Prorocentrales</taxon>
        <taxon>Prorocentraceae</taxon>
        <taxon>Prorocentrum</taxon>
    </lineage>
</organism>
<dbReference type="PANTHER" id="PTHR11931">
    <property type="entry name" value="PHOSPHOGLYCERATE MUTASE"/>
    <property type="match status" value="1"/>
</dbReference>
<dbReference type="Gene3D" id="3.40.50.1240">
    <property type="entry name" value="Phosphoglycerate mutase-like"/>
    <property type="match status" value="1"/>
</dbReference>
<keyword evidence="3" id="KW-1185">Reference proteome</keyword>
<dbReference type="NCBIfam" id="TIGR01258">
    <property type="entry name" value="pgm_1"/>
    <property type="match status" value="1"/>
</dbReference>
<evidence type="ECO:0000256" key="1">
    <source>
        <dbReference type="SAM" id="MobiDB-lite"/>
    </source>
</evidence>
<dbReference type="InterPro" id="IPR005952">
    <property type="entry name" value="Phosphogly_mut1"/>
</dbReference>
<gene>
    <name evidence="2" type="ORF">PCOR1329_LOCUS81740</name>
</gene>